<dbReference type="InterPro" id="IPR050834">
    <property type="entry name" value="Glycosyltransf_2"/>
</dbReference>
<dbReference type="Proteomes" id="UP000564644">
    <property type="component" value="Unassembled WGS sequence"/>
</dbReference>
<accession>A0A7X0VXK0</accession>
<evidence type="ECO:0000256" key="3">
    <source>
        <dbReference type="ARBA" id="ARBA00022679"/>
    </source>
</evidence>
<dbReference type="EMBL" id="JACJVO010000033">
    <property type="protein sequence ID" value="MBB6734364.1"/>
    <property type="molecule type" value="Genomic_DNA"/>
</dbReference>
<name>A0A7X0VXK0_9BACL</name>
<dbReference type="RefSeq" id="WP_185132029.1">
    <property type="nucleotide sequence ID" value="NZ_JACJVO010000033.1"/>
</dbReference>
<keyword evidence="3 5" id="KW-0808">Transferase</keyword>
<evidence type="ECO:0000256" key="2">
    <source>
        <dbReference type="ARBA" id="ARBA00022676"/>
    </source>
</evidence>
<proteinExistence type="inferred from homology"/>
<protein>
    <submittedName>
        <fullName evidence="5">Glycosyltransferase family 2 protein</fullName>
    </submittedName>
</protein>
<dbReference type="Gene3D" id="3.90.550.10">
    <property type="entry name" value="Spore Coat Polysaccharide Biosynthesis Protein SpsA, Chain A"/>
    <property type="match status" value="1"/>
</dbReference>
<organism evidence="5 6">
    <name type="scientific">Cohnella zeiphila</name>
    <dbReference type="NCBI Taxonomy" id="2761120"/>
    <lineage>
        <taxon>Bacteria</taxon>
        <taxon>Bacillati</taxon>
        <taxon>Bacillota</taxon>
        <taxon>Bacilli</taxon>
        <taxon>Bacillales</taxon>
        <taxon>Paenibacillaceae</taxon>
        <taxon>Cohnella</taxon>
    </lineage>
</organism>
<dbReference type="AlphaFoldDB" id="A0A7X0VXK0"/>
<dbReference type="GO" id="GO:0016757">
    <property type="term" value="F:glycosyltransferase activity"/>
    <property type="evidence" value="ECO:0007669"/>
    <property type="project" value="UniProtKB-KW"/>
</dbReference>
<comment type="caution">
    <text evidence="5">The sequence shown here is derived from an EMBL/GenBank/DDBJ whole genome shotgun (WGS) entry which is preliminary data.</text>
</comment>
<sequence>MLVFVWNWNATDGGRAAERTERCIAGVWPGCKFVRLEDESASSMNRELAGYGERFFFVADAGDTFGPGFFPDVRRALNQLKESDAGLIVDPADGGEDRDAERAGLPPRAPSFWRTAAVMSGSSPGFAEREALPFGKIALLDKKRSLDREWTWGTLRSSDYRPAPRRKPGWLRSDAEWRYLAPLLAAECTAPPANAPPLFTIAVCTYNDAEYLPWALRSVRVQTLPEWELIVVDDGSDDRTEDVLRQSSLLGDIRIQVHRNDTNRGKAASLNRALAAARGRWLLELDADDWLAPDCLVTMARYAAHAQGLIAAIGGEHVEWLERANHDLIPGNVRSIPVEPSAAELLEHPFAIAPRAYSVPLLRRIGGWWTHDPYGGRLYEDLQMLIRVAPHGSLLRIPVPLYHRRVRTGSVTQRGKACYPKWREWMEVQTGNGLTDQNANEFEVGDRNAEQA</sequence>
<evidence type="ECO:0000313" key="5">
    <source>
        <dbReference type="EMBL" id="MBB6734364.1"/>
    </source>
</evidence>
<dbReference type="Pfam" id="PF00535">
    <property type="entry name" value="Glycos_transf_2"/>
    <property type="match status" value="1"/>
</dbReference>
<evidence type="ECO:0000256" key="1">
    <source>
        <dbReference type="ARBA" id="ARBA00006739"/>
    </source>
</evidence>
<dbReference type="InterPro" id="IPR001173">
    <property type="entry name" value="Glyco_trans_2-like"/>
</dbReference>
<evidence type="ECO:0000313" key="6">
    <source>
        <dbReference type="Proteomes" id="UP000564644"/>
    </source>
</evidence>
<evidence type="ECO:0000259" key="4">
    <source>
        <dbReference type="Pfam" id="PF00535"/>
    </source>
</evidence>
<gene>
    <name evidence="5" type="ORF">H7C18_25905</name>
</gene>
<dbReference type="SUPFAM" id="SSF53448">
    <property type="entry name" value="Nucleotide-diphospho-sugar transferases"/>
    <property type="match status" value="1"/>
</dbReference>
<keyword evidence="2" id="KW-0328">Glycosyltransferase</keyword>
<dbReference type="InterPro" id="IPR029044">
    <property type="entry name" value="Nucleotide-diphossugar_trans"/>
</dbReference>
<comment type="similarity">
    <text evidence="1">Belongs to the glycosyltransferase 2 family.</text>
</comment>
<dbReference type="PANTHER" id="PTHR43685">
    <property type="entry name" value="GLYCOSYLTRANSFERASE"/>
    <property type="match status" value="1"/>
</dbReference>
<keyword evidence="6" id="KW-1185">Reference proteome</keyword>
<dbReference type="CDD" id="cd00761">
    <property type="entry name" value="Glyco_tranf_GTA_type"/>
    <property type="match status" value="1"/>
</dbReference>
<reference evidence="5 6" key="1">
    <citation type="submission" date="2020-08" db="EMBL/GenBank/DDBJ databases">
        <title>Cohnella phylogeny.</title>
        <authorList>
            <person name="Dunlap C."/>
        </authorList>
    </citation>
    <scope>NUCLEOTIDE SEQUENCE [LARGE SCALE GENOMIC DNA]</scope>
    <source>
        <strain evidence="5 6">CBP 2801</strain>
    </source>
</reference>
<feature type="domain" description="Glycosyltransferase 2-like" evidence="4">
    <location>
        <begin position="200"/>
        <end position="326"/>
    </location>
</feature>
<dbReference type="PANTHER" id="PTHR43685:SF5">
    <property type="entry name" value="GLYCOSYLTRANSFERASE EPSE-RELATED"/>
    <property type="match status" value="1"/>
</dbReference>